<name>A0A1M5WRM7_9FIRM</name>
<evidence type="ECO:0000313" key="3">
    <source>
        <dbReference type="Proteomes" id="UP000183954"/>
    </source>
</evidence>
<keyword evidence="1" id="KW-1133">Transmembrane helix</keyword>
<sequence>MFDIELTPVRIEQVINDPFRVFTLFVVAVLSAIIVINAE</sequence>
<dbReference type="AlphaFoldDB" id="A0A1M5WRM7"/>
<accession>A0A1M5WRM7</accession>
<keyword evidence="1" id="KW-0812">Transmembrane</keyword>
<dbReference type="EMBL" id="FQXJ01000005">
    <property type="protein sequence ID" value="SHH90285.1"/>
    <property type="molecule type" value="Genomic_DNA"/>
</dbReference>
<proteinExistence type="predicted"/>
<protein>
    <submittedName>
        <fullName evidence="2">Uncharacterized protein</fullName>
    </submittedName>
</protein>
<gene>
    <name evidence="2" type="ORF">SAMN02746098_01753</name>
</gene>
<keyword evidence="3" id="KW-1185">Reference proteome</keyword>
<feature type="transmembrane region" description="Helical" evidence="1">
    <location>
        <begin position="21"/>
        <end position="38"/>
    </location>
</feature>
<reference evidence="3" key="1">
    <citation type="submission" date="2016-11" db="EMBL/GenBank/DDBJ databases">
        <authorList>
            <person name="Varghese N."/>
            <person name="Submissions S."/>
        </authorList>
    </citation>
    <scope>NUCLEOTIDE SEQUENCE [LARGE SCALE GENOMIC DNA]</scope>
    <source>
        <strain evidence="3">DSM 15449</strain>
    </source>
</reference>
<keyword evidence="1" id="KW-0472">Membrane</keyword>
<evidence type="ECO:0000256" key="1">
    <source>
        <dbReference type="SAM" id="Phobius"/>
    </source>
</evidence>
<organism evidence="2 3">
    <name type="scientific">Desulfosporosinus lacus DSM 15449</name>
    <dbReference type="NCBI Taxonomy" id="1121420"/>
    <lineage>
        <taxon>Bacteria</taxon>
        <taxon>Bacillati</taxon>
        <taxon>Bacillota</taxon>
        <taxon>Clostridia</taxon>
        <taxon>Eubacteriales</taxon>
        <taxon>Desulfitobacteriaceae</taxon>
        <taxon>Desulfosporosinus</taxon>
    </lineage>
</organism>
<evidence type="ECO:0000313" key="2">
    <source>
        <dbReference type="EMBL" id="SHH90285.1"/>
    </source>
</evidence>
<dbReference type="Proteomes" id="UP000183954">
    <property type="component" value="Unassembled WGS sequence"/>
</dbReference>